<evidence type="ECO:0000256" key="1">
    <source>
        <dbReference type="ARBA" id="ARBA00008874"/>
    </source>
</evidence>
<keyword evidence="12" id="KW-1185">Reference proteome</keyword>
<dbReference type="AlphaFoldDB" id="A0ABD2PZA9"/>
<evidence type="ECO:0000256" key="6">
    <source>
        <dbReference type="ARBA" id="ARBA00022777"/>
    </source>
</evidence>
<comment type="caution">
    <text evidence="11">The sequence shown here is derived from an EMBL/GenBank/DDBJ whole genome shotgun (WGS) entry which is preliminary data.</text>
</comment>
<evidence type="ECO:0000256" key="7">
    <source>
        <dbReference type="ARBA" id="ARBA00022840"/>
    </source>
</evidence>
<dbReference type="SUPFAM" id="SSF56112">
    <property type="entry name" value="Protein kinase-like (PK-like)"/>
    <property type="match status" value="1"/>
</dbReference>
<dbReference type="Gene3D" id="1.10.287.4270">
    <property type="match status" value="1"/>
</dbReference>
<evidence type="ECO:0000259" key="9">
    <source>
        <dbReference type="PROSITE" id="PS50011"/>
    </source>
</evidence>
<proteinExistence type="inferred from homology"/>
<comment type="similarity">
    <text evidence="1">Belongs to the protein kinase superfamily. STE Ser/Thr protein kinase family. STE20 subfamily.</text>
</comment>
<dbReference type="GO" id="GO:0005524">
    <property type="term" value="F:ATP binding"/>
    <property type="evidence" value="ECO:0007669"/>
    <property type="project" value="UniProtKB-UniRule"/>
</dbReference>
<dbReference type="PROSITE" id="PS50951">
    <property type="entry name" value="SARAH"/>
    <property type="match status" value="1"/>
</dbReference>
<evidence type="ECO:0000259" key="10">
    <source>
        <dbReference type="PROSITE" id="PS50951"/>
    </source>
</evidence>
<evidence type="ECO:0000256" key="4">
    <source>
        <dbReference type="ARBA" id="ARBA00022679"/>
    </source>
</evidence>
<keyword evidence="6 11" id="KW-0418">Kinase</keyword>
<evidence type="ECO:0000256" key="8">
    <source>
        <dbReference type="PROSITE-ProRule" id="PRU10141"/>
    </source>
</evidence>
<dbReference type="InterPro" id="IPR050629">
    <property type="entry name" value="STE20/SPS1-PAK"/>
</dbReference>
<dbReference type="PROSITE" id="PS00107">
    <property type="entry name" value="PROTEIN_KINASE_ATP"/>
    <property type="match status" value="1"/>
</dbReference>
<feature type="domain" description="SARAH" evidence="10">
    <location>
        <begin position="433"/>
        <end position="480"/>
    </location>
</feature>
<evidence type="ECO:0000256" key="3">
    <source>
        <dbReference type="ARBA" id="ARBA00022527"/>
    </source>
</evidence>
<dbReference type="InterPro" id="IPR024205">
    <property type="entry name" value="Mst1_2_SARAH_domain"/>
</dbReference>
<evidence type="ECO:0000256" key="2">
    <source>
        <dbReference type="ARBA" id="ARBA00012513"/>
    </source>
</evidence>
<protein>
    <recommendedName>
        <fullName evidence="2">non-specific serine/threonine protein kinase</fullName>
        <ecNumber evidence="2">2.7.11.1</ecNumber>
    </recommendedName>
</protein>
<evidence type="ECO:0000313" key="11">
    <source>
        <dbReference type="EMBL" id="KAL3312755.1"/>
    </source>
</evidence>
<dbReference type="Gene3D" id="1.10.510.10">
    <property type="entry name" value="Transferase(Phosphotransferase) domain 1"/>
    <property type="match status" value="1"/>
</dbReference>
<gene>
    <name evidence="11" type="primary">STK3</name>
    <name evidence="11" type="ORF">Ciccas_008650</name>
</gene>
<dbReference type="FunFam" id="1.10.510.10:FF:001091">
    <property type="entry name" value="STE family protein kinase"/>
    <property type="match status" value="1"/>
</dbReference>
<dbReference type="EC" id="2.7.11.1" evidence="2"/>
<dbReference type="PANTHER" id="PTHR48012:SF18">
    <property type="entry name" value="HAPPYHOUR, ISOFORM A"/>
    <property type="match status" value="1"/>
</dbReference>
<dbReference type="PANTHER" id="PTHR48012">
    <property type="entry name" value="STERILE20-LIKE KINASE, ISOFORM B-RELATED"/>
    <property type="match status" value="1"/>
</dbReference>
<dbReference type="InterPro" id="IPR011524">
    <property type="entry name" value="SARAH_dom"/>
</dbReference>
<keyword evidence="3" id="KW-0723">Serine/threonine-protein kinase</keyword>
<organism evidence="11 12">
    <name type="scientific">Cichlidogyrus casuarinus</name>
    <dbReference type="NCBI Taxonomy" id="1844966"/>
    <lineage>
        <taxon>Eukaryota</taxon>
        <taxon>Metazoa</taxon>
        <taxon>Spiralia</taxon>
        <taxon>Lophotrochozoa</taxon>
        <taxon>Platyhelminthes</taxon>
        <taxon>Monogenea</taxon>
        <taxon>Monopisthocotylea</taxon>
        <taxon>Dactylogyridea</taxon>
        <taxon>Ancyrocephalidae</taxon>
        <taxon>Cichlidogyrus</taxon>
    </lineage>
</organism>
<feature type="domain" description="Protein kinase" evidence="9">
    <location>
        <begin position="38"/>
        <end position="299"/>
    </location>
</feature>
<dbReference type="SMART" id="SM00220">
    <property type="entry name" value="S_TKc"/>
    <property type="match status" value="1"/>
</dbReference>
<dbReference type="InterPro" id="IPR000719">
    <property type="entry name" value="Prot_kinase_dom"/>
</dbReference>
<dbReference type="CDD" id="cd06612">
    <property type="entry name" value="STKc_MST1_2"/>
    <property type="match status" value="1"/>
</dbReference>
<sequence>MIQLYICYFCDYPFKLYDITKMPKLDEAELSRPPSEVLEIISKLGKGSYGSVFMAKYKTNQEIVAVKKVPVDSDLTDIVKEISIMQQCDNPHIIKCYGSLFDDQDLWICMEYCGAGSVADINRLREKTLGEAEIAVILKYSLLGLEYLHLKMKIHRDVKAANILLTDQGLVKLADFGVAGQLCDTSGKRNTVIGTPYWMAPEIIQEIGYDCSADIWSLGITTIEMADGKPPLGEVHPMRALFLIPSQPPPTLKRPSQWSEPFRDFLASCLYKEPHKRPSATELLKCKFIAGAQECHILLPIIEEASIARIKKQQAEGSEVGSRKQNDSKKGDFVDAGETIIHHSSKNNGKTLMSNSGDSMLSGTMVINTNDSMQINSDAPHAQVPGDTIKRQLAASNNNEVGGRPVAAARPFAPLSKALAESGIMSDPSGADGSTLNNLSYQELQRVLETLNRDLSTELHNLAVRYRHKRQPLLDILSAKTAANVPATSSSQ</sequence>
<name>A0ABD2PZA9_9PLAT</name>
<keyword evidence="5 8" id="KW-0547">Nucleotide-binding</keyword>
<evidence type="ECO:0000313" key="12">
    <source>
        <dbReference type="Proteomes" id="UP001626550"/>
    </source>
</evidence>
<dbReference type="InterPro" id="IPR011009">
    <property type="entry name" value="Kinase-like_dom_sf"/>
</dbReference>
<dbReference type="PROSITE" id="PS50011">
    <property type="entry name" value="PROTEIN_KINASE_DOM"/>
    <property type="match status" value="1"/>
</dbReference>
<dbReference type="CDD" id="cd21884">
    <property type="entry name" value="SARAH_MST_Hpo"/>
    <property type="match status" value="1"/>
</dbReference>
<dbReference type="Proteomes" id="UP001626550">
    <property type="component" value="Unassembled WGS sequence"/>
</dbReference>
<dbReference type="GO" id="GO:0004674">
    <property type="term" value="F:protein serine/threonine kinase activity"/>
    <property type="evidence" value="ECO:0007669"/>
    <property type="project" value="UniProtKB-KW"/>
</dbReference>
<dbReference type="EMBL" id="JBJKFK010001567">
    <property type="protein sequence ID" value="KAL3312755.1"/>
    <property type="molecule type" value="Genomic_DNA"/>
</dbReference>
<accession>A0ABD2PZA9</accession>
<feature type="binding site" evidence="8">
    <location>
        <position position="68"/>
    </location>
    <ligand>
        <name>ATP</name>
        <dbReference type="ChEBI" id="CHEBI:30616"/>
    </ligand>
</feature>
<dbReference type="FunFam" id="3.30.200.20:FF:000040">
    <property type="entry name" value="Dual specificity mitogen-activated protein kinase kinase"/>
    <property type="match status" value="1"/>
</dbReference>
<dbReference type="Pfam" id="PF11629">
    <property type="entry name" value="Mst1_SARAH"/>
    <property type="match status" value="1"/>
</dbReference>
<dbReference type="Pfam" id="PF00069">
    <property type="entry name" value="Pkinase"/>
    <property type="match status" value="1"/>
</dbReference>
<keyword evidence="4" id="KW-0808">Transferase</keyword>
<keyword evidence="7 8" id="KW-0067">ATP-binding</keyword>
<evidence type="ECO:0000256" key="5">
    <source>
        <dbReference type="ARBA" id="ARBA00022741"/>
    </source>
</evidence>
<reference evidence="11 12" key="1">
    <citation type="submission" date="2024-11" db="EMBL/GenBank/DDBJ databases">
        <title>Adaptive evolution of stress response genes in parasites aligns with host niche diversity.</title>
        <authorList>
            <person name="Hahn C."/>
            <person name="Resl P."/>
        </authorList>
    </citation>
    <scope>NUCLEOTIDE SEQUENCE [LARGE SCALE GENOMIC DNA]</scope>
    <source>
        <strain evidence="11">EGGRZ-B1_66</strain>
        <tissue evidence="11">Body</tissue>
    </source>
</reference>
<dbReference type="InterPro" id="IPR017441">
    <property type="entry name" value="Protein_kinase_ATP_BS"/>
</dbReference>